<sequence length="278" mass="31968">MQTIELKGEDYDRFSRLVYLDDNNKSNLSDLRNWEQPLKFRPNSDVLNQTKGGPCGLFAVLDAHTVLKRNESETSSQEHLLYSLILDIFNRVSSYSNSDDKNQTTYVFCDGFDPNAKFIHFQYTNSIDEAYCFLMQSNYTEAYNACLMITISIIFASIGMQEFRDIPENPYIYGDKMTSMALVWLMLNGSISSINLAMTEEGDYNGLVQNDIGIKVLCNPDKRVVGTWLNPNAHIFVCHRFCHFFVITNFDDQLIVYDSMNSKTPCKPDNRLSKMFNV</sequence>
<reference evidence="1 2" key="1">
    <citation type="submission" date="2024-04" db="EMBL/GenBank/DDBJ databases">
        <title>Tritrichomonas musculus Genome.</title>
        <authorList>
            <person name="Alves-Ferreira E."/>
            <person name="Grigg M."/>
            <person name="Lorenzi H."/>
            <person name="Galac M."/>
        </authorList>
    </citation>
    <scope>NUCLEOTIDE SEQUENCE [LARGE SCALE GENOMIC DNA]</scope>
    <source>
        <strain evidence="1 2">EAF2021</strain>
    </source>
</reference>
<accession>A0ABR2K748</accession>
<gene>
    <name evidence="1" type="ORF">M9Y10_042160</name>
</gene>
<dbReference type="Proteomes" id="UP001470230">
    <property type="component" value="Unassembled WGS sequence"/>
</dbReference>
<protein>
    <submittedName>
        <fullName evidence="1">Uncharacterized protein</fullName>
    </submittedName>
</protein>
<name>A0ABR2K748_9EUKA</name>
<proteinExistence type="predicted"/>
<evidence type="ECO:0000313" key="2">
    <source>
        <dbReference type="Proteomes" id="UP001470230"/>
    </source>
</evidence>
<evidence type="ECO:0000313" key="1">
    <source>
        <dbReference type="EMBL" id="KAK8886693.1"/>
    </source>
</evidence>
<organism evidence="1 2">
    <name type="scientific">Tritrichomonas musculus</name>
    <dbReference type="NCBI Taxonomy" id="1915356"/>
    <lineage>
        <taxon>Eukaryota</taxon>
        <taxon>Metamonada</taxon>
        <taxon>Parabasalia</taxon>
        <taxon>Tritrichomonadida</taxon>
        <taxon>Tritrichomonadidae</taxon>
        <taxon>Tritrichomonas</taxon>
    </lineage>
</organism>
<comment type="caution">
    <text evidence="1">The sequence shown here is derived from an EMBL/GenBank/DDBJ whole genome shotgun (WGS) entry which is preliminary data.</text>
</comment>
<dbReference type="EMBL" id="JAPFFF010000007">
    <property type="protein sequence ID" value="KAK8886693.1"/>
    <property type="molecule type" value="Genomic_DNA"/>
</dbReference>
<keyword evidence="2" id="KW-1185">Reference proteome</keyword>